<dbReference type="Proteomes" id="UP001500889">
    <property type="component" value="Chromosome E"/>
</dbReference>
<dbReference type="InterPro" id="IPR016186">
    <property type="entry name" value="C-type_lectin-like/link_sf"/>
</dbReference>
<name>A0AAU9GC61_DROMD</name>
<accession>A0AAU9GC61</accession>
<proteinExistence type="predicted"/>
<evidence type="ECO:0000256" key="1">
    <source>
        <dbReference type="SAM" id="SignalP"/>
    </source>
</evidence>
<gene>
    <name evidence="2" type="ORF">DMAD_03845</name>
</gene>
<evidence type="ECO:0008006" key="4">
    <source>
        <dbReference type="Google" id="ProtNLM"/>
    </source>
</evidence>
<evidence type="ECO:0000313" key="3">
    <source>
        <dbReference type="Proteomes" id="UP001500889"/>
    </source>
</evidence>
<reference evidence="2 3" key="1">
    <citation type="submission" date="2024-02" db="EMBL/GenBank/DDBJ databases">
        <title>A chromosome-level genome assembly of Drosophila madeirensis, a fruit fly species endemic to Madeira island.</title>
        <authorList>
            <person name="Tomihara K."/>
            <person name="Llopart A."/>
            <person name="Yamamoto D."/>
        </authorList>
    </citation>
    <scope>NUCLEOTIDE SEQUENCE [LARGE SCALE GENOMIC DNA]</scope>
    <source>
        <strain evidence="2 3">RF1</strain>
    </source>
</reference>
<dbReference type="Gene3D" id="3.10.100.10">
    <property type="entry name" value="Mannose-Binding Protein A, subunit A"/>
    <property type="match status" value="1"/>
</dbReference>
<dbReference type="SUPFAM" id="SSF56436">
    <property type="entry name" value="C-type lectin-like"/>
    <property type="match status" value="1"/>
</dbReference>
<keyword evidence="3" id="KW-1185">Reference proteome</keyword>
<organism evidence="2 3">
    <name type="scientific">Drosophila madeirensis</name>
    <name type="common">Fruit fly</name>
    <dbReference type="NCBI Taxonomy" id="30013"/>
    <lineage>
        <taxon>Eukaryota</taxon>
        <taxon>Metazoa</taxon>
        <taxon>Ecdysozoa</taxon>
        <taxon>Arthropoda</taxon>
        <taxon>Hexapoda</taxon>
        <taxon>Insecta</taxon>
        <taxon>Pterygota</taxon>
        <taxon>Neoptera</taxon>
        <taxon>Endopterygota</taxon>
        <taxon>Diptera</taxon>
        <taxon>Brachycera</taxon>
        <taxon>Muscomorpha</taxon>
        <taxon>Ephydroidea</taxon>
        <taxon>Drosophilidae</taxon>
        <taxon>Drosophila</taxon>
        <taxon>Sophophora</taxon>
    </lineage>
</organism>
<evidence type="ECO:0000313" key="2">
    <source>
        <dbReference type="EMBL" id="BFG05019.1"/>
    </source>
</evidence>
<dbReference type="CDD" id="cd00037">
    <property type="entry name" value="CLECT"/>
    <property type="match status" value="1"/>
</dbReference>
<protein>
    <recommendedName>
        <fullName evidence="4">C-type lectin domain-containing protein</fullName>
    </recommendedName>
</protein>
<dbReference type="AlphaFoldDB" id="A0AAU9GC61"/>
<sequence>MDLPVKRLTFGLCIFVVIGNWRIGVDGSAGCHYFSIQSEDYFDSVAVCQKFKMCLADLSTKAAFDELEDKQTDRAEYWFGLNGYEKPDLSYIASSKPKDYLPPESEISVSHSCGFLKPRPNNKYVIGTAQCGLLKRFVCTPSAMCNGVPTNSSLVQNFSKGMTCNISAETSLLLTLKP</sequence>
<feature type="signal peptide" evidence="1">
    <location>
        <begin position="1"/>
        <end position="27"/>
    </location>
</feature>
<dbReference type="InterPro" id="IPR016187">
    <property type="entry name" value="CTDL_fold"/>
</dbReference>
<dbReference type="EMBL" id="AP029267">
    <property type="protein sequence ID" value="BFG05019.1"/>
    <property type="molecule type" value="Genomic_DNA"/>
</dbReference>
<keyword evidence="1" id="KW-0732">Signal</keyword>
<feature type="chain" id="PRO_5043851986" description="C-type lectin domain-containing protein" evidence="1">
    <location>
        <begin position="28"/>
        <end position="178"/>
    </location>
</feature>